<dbReference type="GO" id="GO:0006487">
    <property type="term" value="P:protein N-linked glycosylation"/>
    <property type="evidence" value="ECO:0007669"/>
    <property type="project" value="TreeGrafter"/>
</dbReference>
<evidence type="ECO:0000256" key="12">
    <source>
        <dbReference type="SAM" id="MobiDB-lite"/>
    </source>
</evidence>
<dbReference type="AlphaFoldDB" id="A0A0E3LTV8"/>
<dbReference type="HOGENOM" id="CLU_012520_5_2_2"/>
<feature type="region of interest" description="Disordered" evidence="12">
    <location>
        <begin position="72"/>
        <end position="91"/>
    </location>
</feature>
<dbReference type="InterPro" id="IPR047084">
    <property type="entry name" value="GFAT_N"/>
</dbReference>
<dbReference type="InterPro" id="IPR035466">
    <property type="entry name" value="GlmS/AgaS_SIS"/>
</dbReference>
<dbReference type="Pfam" id="PF13522">
    <property type="entry name" value="GATase_6"/>
    <property type="match status" value="1"/>
</dbReference>
<evidence type="ECO:0000313" key="15">
    <source>
        <dbReference type="EMBL" id="AKB64196.1"/>
    </source>
</evidence>
<keyword evidence="8" id="KW-0677">Repeat</keyword>
<dbReference type="CDD" id="cd00714">
    <property type="entry name" value="GFAT"/>
    <property type="match status" value="1"/>
</dbReference>
<keyword evidence="6 11" id="KW-0032">Aminotransferase</keyword>
<dbReference type="Proteomes" id="UP000033097">
    <property type="component" value="Chromosome"/>
</dbReference>
<dbReference type="SMR" id="A0A0E3LTV8"/>
<evidence type="ECO:0000313" key="16">
    <source>
        <dbReference type="Proteomes" id="UP000033097"/>
    </source>
</evidence>
<accession>A0A0E3LTV8</accession>
<dbReference type="InterPro" id="IPR001347">
    <property type="entry name" value="SIS_dom"/>
</dbReference>
<dbReference type="Pfam" id="PF01380">
    <property type="entry name" value="SIS"/>
    <property type="match status" value="2"/>
</dbReference>
<dbReference type="GO" id="GO:0006047">
    <property type="term" value="P:UDP-N-acetylglucosamine metabolic process"/>
    <property type="evidence" value="ECO:0007669"/>
    <property type="project" value="TreeGrafter"/>
</dbReference>
<evidence type="ECO:0000256" key="9">
    <source>
        <dbReference type="ARBA" id="ARBA00022962"/>
    </source>
</evidence>
<evidence type="ECO:0000256" key="2">
    <source>
        <dbReference type="ARBA" id="ARBA00004496"/>
    </source>
</evidence>
<evidence type="ECO:0000256" key="6">
    <source>
        <dbReference type="ARBA" id="ARBA00022576"/>
    </source>
</evidence>
<comment type="catalytic activity">
    <reaction evidence="1 11">
        <text>D-fructose 6-phosphate + L-glutamine = D-glucosamine 6-phosphate + L-glutamate</text>
        <dbReference type="Rhea" id="RHEA:13237"/>
        <dbReference type="ChEBI" id="CHEBI:29985"/>
        <dbReference type="ChEBI" id="CHEBI:58359"/>
        <dbReference type="ChEBI" id="CHEBI:58725"/>
        <dbReference type="ChEBI" id="CHEBI:61527"/>
        <dbReference type="EC" id="2.6.1.16"/>
    </reaction>
</comment>
<name>A0A0E3LTV8_METMZ</name>
<dbReference type="GO" id="GO:0097367">
    <property type="term" value="F:carbohydrate derivative binding"/>
    <property type="evidence" value="ECO:0007669"/>
    <property type="project" value="InterPro"/>
</dbReference>
<comment type="subunit">
    <text evidence="11">Homodimer.</text>
</comment>
<dbReference type="SUPFAM" id="SSF56235">
    <property type="entry name" value="N-terminal nucleophile aminohydrolases (Ntn hydrolases)"/>
    <property type="match status" value="1"/>
</dbReference>
<dbReference type="FunFam" id="3.60.20.10:FF:000006">
    <property type="entry name" value="Glutamine--fructose-6-phosphate aminotransferase [isomerizing]"/>
    <property type="match status" value="1"/>
</dbReference>
<dbReference type="InterPro" id="IPR005855">
    <property type="entry name" value="GFAT"/>
</dbReference>
<dbReference type="PANTHER" id="PTHR10937:SF0">
    <property type="entry name" value="GLUTAMINE--FRUCTOSE-6-PHOSPHATE TRANSAMINASE (ISOMERIZING)"/>
    <property type="match status" value="1"/>
</dbReference>
<dbReference type="GO" id="GO:0005975">
    <property type="term" value="P:carbohydrate metabolic process"/>
    <property type="evidence" value="ECO:0007669"/>
    <property type="project" value="UniProtKB-UniRule"/>
</dbReference>
<dbReference type="NCBIfam" id="TIGR01135">
    <property type="entry name" value="glmS"/>
    <property type="match status" value="1"/>
</dbReference>
<sequence>MCGIVGYAGRNAAAPVIIESLKKLEYRGYDSAGVTVLGSGVETYKAVGKIINLESEIPKNLKGAIGIGHTRWATHGRPSTENAHPHNSGGNPVKISLVHNGIIENYMALKERLIGEGYEFKSETDTEVIAHLLHKHIYGSPDGKEARNNLLAGLREALKEIEGSYALAVISADEQGKLVLARKDSPLVIGLGKGENFAASDVTAFLIHTRDVIFVDDFETAVLTPDSVEIFDREGKLKEKKIEKIEWDFEAAEKAGYEHFMLKEIHEQVSAIHNTLAGKVSELEGAIYLKELNLNDDEIKKLSRVQILACGTSWHAGLLGKYLFEQLAGIHCDIDICSEYRYRNPVMHEGTLAIAITQSGETADTLAAVREIMSYNCPTLAITNVVGSTITREANSVLYTRAGPEIGVAATKTFSTQLILLYLLAVKFALVRGKLSPDYVKSFITEIRKVPGEIQQILNQKEVIRECAENFACSKSYFFLGRHLSYPIALEGALKLKEISYVHAEGFAAGELKHGPIALLDEGAPVVAIATKGQTYEKMLSNIKEVKARDAYVIAVANINDTEIGKYADVVLRVPSCDELLAPLLSVVVLQLLAYYTALARDCAIDKPRNLAKSVTVE</sequence>
<dbReference type="NCBIfam" id="NF001484">
    <property type="entry name" value="PRK00331.1"/>
    <property type="match status" value="1"/>
</dbReference>
<organism evidence="15 16">
    <name type="scientific">Methanosarcina mazei S-6</name>
    <dbReference type="NCBI Taxonomy" id="213585"/>
    <lineage>
        <taxon>Archaea</taxon>
        <taxon>Methanobacteriati</taxon>
        <taxon>Methanobacteriota</taxon>
        <taxon>Stenosarchaea group</taxon>
        <taxon>Methanomicrobia</taxon>
        <taxon>Methanosarcinales</taxon>
        <taxon>Methanosarcinaceae</taxon>
        <taxon>Methanosarcina</taxon>
    </lineage>
</organism>
<dbReference type="RefSeq" id="WP_011032254.1">
    <property type="nucleotide sequence ID" value="NZ_CP009512.1"/>
</dbReference>
<dbReference type="EC" id="2.6.1.16" evidence="3 11"/>
<evidence type="ECO:0000259" key="13">
    <source>
        <dbReference type="PROSITE" id="PS51278"/>
    </source>
</evidence>
<dbReference type="GeneID" id="24850641"/>
<dbReference type="InterPro" id="IPR017932">
    <property type="entry name" value="GATase_2_dom"/>
</dbReference>
<dbReference type="InterPro" id="IPR046348">
    <property type="entry name" value="SIS_dom_sf"/>
</dbReference>
<feature type="active site" description="For Fru-6P isomerization activity" evidence="11">
    <location>
        <position position="613"/>
    </location>
</feature>
<dbReference type="SUPFAM" id="SSF53697">
    <property type="entry name" value="SIS domain"/>
    <property type="match status" value="1"/>
</dbReference>
<dbReference type="PROSITE" id="PS51464">
    <property type="entry name" value="SIS"/>
    <property type="match status" value="2"/>
</dbReference>
<dbReference type="Gene3D" id="3.60.20.10">
    <property type="entry name" value="Glutamine Phosphoribosylpyrophosphate, subunit 1, domain 1"/>
    <property type="match status" value="1"/>
</dbReference>
<proteinExistence type="inferred from homology"/>
<feature type="active site" description="Nucleophile; for GATase activity" evidence="11">
    <location>
        <position position="2"/>
    </location>
</feature>
<evidence type="ECO:0000256" key="4">
    <source>
        <dbReference type="ARBA" id="ARBA00016090"/>
    </source>
</evidence>
<keyword evidence="9" id="KW-0315">Glutamine amidotransferase</keyword>
<feature type="domain" description="SIS" evidence="14">
    <location>
        <begin position="467"/>
        <end position="608"/>
    </location>
</feature>
<dbReference type="GO" id="GO:0005737">
    <property type="term" value="C:cytoplasm"/>
    <property type="evidence" value="ECO:0007669"/>
    <property type="project" value="UniProtKB-SubCell"/>
</dbReference>
<dbReference type="KEGG" id="mmj:MSMAS_1000"/>
<dbReference type="CDD" id="cd05008">
    <property type="entry name" value="SIS_GlmS_GlmD_1"/>
    <property type="match status" value="1"/>
</dbReference>
<gene>
    <name evidence="11" type="primary">glmS</name>
    <name evidence="15" type="ORF">MSMAS_1000</name>
</gene>
<evidence type="ECO:0000256" key="10">
    <source>
        <dbReference type="ARBA" id="ARBA00055466"/>
    </source>
</evidence>
<dbReference type="PATRIC" id="fig|213585.10.peg.1240"/>
<keyword evidence="5 11" id="KW-0963">Cytoplasm</keyword>
<comment type="function">
    <text evidence="10 11">Catalyzes the first step in hexosamine metabolism, converting fructose-6P into glucosamine-6P using glutamine as a nitrogen source.</text>
</comment>
<dbReference type="EMBL" id="CP009512">
    <property type="protein sequence ID" value="AKB64196.1"/>
    <property type="molecule type" value="Genomic_DNA"/>
</dbReference>
<protein>
    <recommendedName>
        <fullName evidence="4 11">Glutamine--fructose-6-phosphate aminotransferase [isomerizing]</fullName>
        <ecNumber evidence="3 11">2.6.1.16</ecNumber>
    </recommendedName>
    <alternativeName>
        <fullName evidence="11">D-fructose-6-phosphate amidotransferase</fullName>
    </alternativeName>
    <alternativeName>
        <fullName evidence="11">GFAT</fullName>
    </alternativeName>
    <alternativeName>
        <fullName evidence="11">Glucosamine-6-phosphate synthase</fullName>
    </alternativeName>
    <alternativeName>
        <fullName evidence="11">Hexosephosphate aminotransferase</fullName>
    </alternativeName>
    <alternativeName>
        <fullName evidence="11">L-glutamine--D-fructose-6-phosphate amidotransferase</fullName>
    </alternativeName>
</protein>
<dbReference type="PROSITE" id="PS51278">
    <property type="entry name" value="GATASE_TYPE_2"/>
    <property type="match status" value="1"/>
</dbReference>
<evidence type="ECO:0000256" key="5">
    <source>
        <dbReference type="ARBA" id="ARBA00022490"/>
    </source>
</evidence>
<dbReference type="InterPro" id="IPR035490">
    <property type="entry name" value="GlmS/FrlB_SIS"/>
</dbReference>
<evidence type="ECO:0000256" key="8">
    <source>
        <dbReference type="ARBA" id="ARBA00022737"/>
    </source>
</evidence>
<dbReference type="FunFam" id="3.40.50.10490:FF:000022">
    <property type="entry name" value="Glutamine--fructose-6-phosphate aminotransferase [isomerizing]"/>
    <property type="match status" value="1"/>
</dbReference>
<reference evidence="15 16" key="1">
    <citation type="submission" date="2014-07" db="EMBL/GenBank/DDBJ databases">
        <title>Methanogenic archaea and the global carbon cycle.</title>
        <authorList>
            <person name="Henriksen J.R."/>
            <person name="Luke J."/>
            <person name="Reinhart S."/>
            <person name="Benedict M.N."/>
            <person name="Youngblut N.D."/>
            <person name="Metcalf M.E."/>
            <person name="Whitaker R.J."/>
            <person name="Metcalf W.W."/>
        </authorList>
    </citation>
    <scope>NUCLEOTIDE SEQUENCE [LARGE SCALE GENOMIC DNA]</scope>
    <source>
        <strain evidence="15 16">S-6</strain>
    </source>
</reference>
<dbReference type="FunFam" id="3.40.50.10490:FF:000001">
    <property type="entry name" value="Glutamine--fructose-6-phosphate aminotransferase [isomerizing]"/>
    <property type="match status" value="1"/>
</dbReference>
<evidence type="ECO:0000256" key="7">
    <source>
        <dbReference type="ARBA" id="ARBA00022679"/>
    </source>
</evidence>
<evidence type="ECO:0000256" key="3">
    <source>
        <dbReference type="ARBA" id="ARBA00012916"/>
    </source>
</evidence>
<evidence type="ECO:0000256" key="11">
    <source>
        <dbReference type="HAMAP-Rule" id="MF_00164"/>
    </source>
</evidence>
<dbReference type="Gene3D" id="3.40.50.10490">
    <property type="entry name" value="Glucose-6-phosphate isomerase like protein, domain 1"/>
    <property type="match status" value="2"/>
</dbReference>
<dbReference type="GO" id="GO:0004360">
    <property type="term" value="F:glutamine-fructose-6-phosphate transaminase (isomerizing) activity"/>
    <property type="evidence" value="ECO:0007669"/>
    <property type="project" value="UniProtKB-UniRule"/>
</dbReference>
<feature type="domain" description="Glutamine amidotransferase type-2" evidence="13">
    <location>
        <begin position="2"/>
        <end position="226"/>
    </location>
</feature>
<dbReference type="HAMAP" id="MF_00164">
    <property type="entry name" value="GlmS"/>
    <property type="match status" value="1"/>
</dbReference>
<dbReference type="CDD" id="cd05009">
    <property type="entry name" value="SIS_GlmS_GlmD_2"/>
    <property type="match status" value="1"/>
</dbReference>
<evidence type="ECO:0000256" key="1">
    <source>
        <dbReference type="ARBA" id="ARBA00001031"/>
    </source>
</evidence>
<dbReference type="GeneID" id="66134969"/>
<dbReference type="PANTHER" id="PTHR10937">
    <property type="entry name" value="GLUCOSAMINE--FRUCTOSE-6-PHOSPHATE AMINOTRANSFERASE, ISOMERIZING"/>
    <property type="match status" value="1"/>
</dbReference>
<feature type="domain" description="SIS" evidence="14">
    <location>
        <begin position="295"/>
        <end position="434"/>
    </location>
</feature>
<keyword evidence="7 11" id="KW-0808">Transferase</keyword>
<dbReference type="GO" id="GO:0006002">
    <property type="term" value="P:fructose 6-phosphate metabolic process"/>
    <property type="evidence" value="ECO:0007669"/>
    <property type="project" value="TreeGrafter"/>
</dbReference>
<dbReference type="InterPro" id="IPR029055">
    <property type="entry name" value="Ntn_hydrolases_N"/>
</dbReference>
<comment type="subcellular location">
    <subcellularLocation>
        <location evidence="2 11">Cytoplasm</location>
    </subcellularLocation>
</comment>
<evidence type="ECO:0000259" key="14">
    <source>
        <dbReference type="PROSITE" id="PS51464"/>
    </source>
</evidence>
<feature type="initiator methionine" description="Removed" evidence="11">
    <location>
        <position position="1"/>
    </location>
</feature>
<dbReference type="STRING" id="213585.MSMAS_1000"/>